<dbReference type="STRING" id="869754.A0A1A0HDX3"/>
<name>A0A1A0HDX3_9ASCO</name>
<dbReference type="PANTHER" id="PTHR14269">
    <property type="entry name" value="CDP-DIACYLGLYCEROL--GLYCEROL-3-PHOSPHATE 3-PHOSPHATIDYLTRANSFERASE-RELATED"/>
    <property type="match status" value="1"/>
</dbReference>
<dbReference type="InterPro" id="IPR006357">
    <property type="entry name" value="HAD-SF_hydro_IIA"/>
</dbReference>
<dbReference type="InterPro" id="IPR006353">
    <property type="entry name" value="HAD-SF_hydro_IIA_CECR5"/>
</dbReference>
<dbReference type="EMBL" id="LXTC01000002">
    <property type="protein sequence ID" value="OBA22180.1"/>
    <property type="molecule type" value="Genomic_DNA"/>
</dbReference>
<dbReference type="OrthoDB" id="10251048at2759"/>
<evidence type="ECO:0000313" key="1">
    <source>
        <dbReference type="EMBL" id="OBA22180.1"/>
    </source>
</evidence>
<dbReference type="NCBIfam" id="TIGR01460">
    <property type="entry name" value="HAD-SF-IIA"/>
    <property type="match status" value="1"/>
</dbReference>
<dbReference type="InterPro" id="IPR023214">
    <property type="entry name" value="HAD_sf"/>
</dbReference>
<dbReference type="InterPro" id="IPR036412">
    <property type="entry name" value="HAD-like_sf"/>
</dbReference>
<dbReference type="NCBIfam" id="TIGR01456">
    <property type="entry name" value="CECR5"/>
    <property type="match status" value="1"/>
</dbReference>
<gene>
    <name evidence="1" type="ORF">METBIDRAFT_11051</name>
</gene>
<dbReference type="Proteomes" id="UP000092555">
    <property type="component" value="Unassembled WGS sequence"/>
</dbReference>
<reference evidence="1 2" key="1">
    <citation type="submission" date="2016-05" db="EMBL/GenBank/DDBJ databases">
        <title>Comparative genomics of biotechnologically important yeasts.</title>
        <authorList>
            <consortium name="DOE Joint Genome Institute"/>
            <person name="Riley R."/>
            <person name="Haridas S."/>
            <person name="Wolfe K.H."/>
            <person name="Lopes M.R."/>
            <person name="Hittinger C.T."/>
            <person name="Goker M."/>
            <person name="Salamov A."/>
            <person name="Wisecaver J."/>
            <person name="Long T.M."/>
            <person name="Aerts A.L."/>
            <person name="Barry K."/>
            <person name="Choi C."/>
            <person name="Clum A."/>
            <person name="Coughlan A.Y."/>
            <person name="Deshpande S."/>
            <person name="Douglass A.P."/>
            <person name="Hanson S.J."/>
            <person name="Klenk H.-P."/>
            <person name="LaButti K."/>
            <person name="Lapidus A."/>
            <person name="Lindquist E."/>
            <person name="Lipzen A."/>
            <person name="Meier-kolthoff J.P."/>
            <person name="Ohm R.A."/>
            <person name="Otillar R.P."/>
            <person name="Pangilinan J."/>
            <person name="Peng Y."/>
            <person name="Rokas A."/>
            <person name="Rosa C.A."/>
            <person name="Scheuner C."/>
            <person name="Sibirny A.A."/>
            <person name="Slot J.C."/>
            <person name="Stielow J.B."/>
            <person name="Sun H."/>
            <person name="Kurtzman C.P."/>
            <person name="Blackwell M."/>
            <person name="Grigoriev I.V."/>
            <person name="Jeffries T.W."/>
        </authorList>
    </citation>
    <scope>NUCLEOTIDE SEQUENCE [LARGE SCALE GENOMIC DNA]</scope>
    <source>
        <strain evidence="1 2">NRRL YB-4993</strain>
    </source>
</reference>
<dbReference type="SUPFAM" id="SSF56784">
    <property type="entry name" value="HAD-like"/>
    <property type="match status" value="1"/>
</dbReference>
<dbReference type="RefSeq" id="XP_018712676.1">
    <property type="nucleotide sequence ID" value="XM_018853909.1"/>
</dbReference>
<dbReference type="GO" id="GO:0046474">
    <property type="term" value="P:glycerophospholipid biosynthetic process"/>
    <property type="evidence" value="ECO:0007669"/>
    <property type="project" value="TreeGrafter"/>
</dbReference>
<dbReference type="GO" id="GO:0016787">
    <property type="term" value="F:hydrolase activity"/>
    <property type="evidence" value="ECO:0007669"/>
    <property type="project" value="UniProtKB-KW"/>
</dbReference>
<proteinExistence type="predicted"/>
<dbReference type="AlphaFoldDB" id="A0A1A0HDX3"/>
<dbReference type="PANTHER" id="PTHR14269:SF57">
    <property type="entry name" value="SUPERFAMILY HYDROLASE, PUTATIVE (AFU_ORTHOLOGUE AFUA_2G02580)-RELATED"/>
    <property type="match status" value="1"/>
</dbReference>
<accession>A0A1A0HDX3</accession>
<keyword evidence="1" id="KW-0378">Hydrolase</keyword>
<keyword evidence="2" id="KW-1185">Reference proteome</keyword>
<organism evidence="1 2">
    <name type="scientific">Metschnikowia bicuspidata var. bicuspidata NRRL YB-4993</name>
    <dbReference type="NCBI Taxonomy" id="869754"/>
    <lineage>
        <taxon>Eukaryota</taxon>
        <taxon>Fungi</taxon>
        <taxon>Dikarya</taxon>
        <taxon>Ascomycota</taxon>
        <taxon>Saccharomycotina</taxon>
        <taxon>Pichiomycetes</taxon>
        <taxon>Metschnikowiaceae</taxon>
        <taxon>Metschnikowia</taxon>
    </lineage>
</organism>
<dbReference type="GO" id="GO:0005739">
    <property type="term" value="C:mitochondrion"/>
    <property type="evidence" value="ECO:0007669"/>
    <property type="project" value="TreeGrafter"/>
</dbReference>
<dbReference type="Pfam" id="PF13344">
    <property type="entry name" value="Hydrolase_6"/>
    <property type="match status" value="1"/>
</dbReference>
<protein>
    <submittedName>
        <fullName evidence="1">HAD-superfamily hydrolase</fullName>
    </submittedName>
</protein>
<comment type="caution">
    <text evidence="1">The sequence shown here is derived from an EMBL/GenBank/DDBJ whole genome shotgun (WGS) entry which is preliminary data.</text>
</comment>
<dbReference type="InterPro" id="IPR050324">
    <property type="entry name" value="CDP-alcohol_PTase-I"/>
</dbReference>
<dbReference type="GeneID" id="30026885"/>
<dbReference type="Gene3D" id="3.40.50.1000">
    <property type="entry name" value="HAD superfamily/HAD-like"/>
    <property type="match status" value="2"/>
</dbReference>
<dbReference type="Pfam" id="PF13242">
    <property type="entry name" value="Hydrolase_like"/>
    <property type="match status" value="1"/>
</dbReference>
<evidence type="ECO:0000313" key="2">
    <source>
        <dbReference type="Proteomes" id="UP000092555"/>
    </source>
</evidence>
<sequence length="378" mass="42468">MILTRYARIAPRALQNTLSHFPSRLISNQSSKAFVFDIDGVLLRGNKPIPQAHQALTLLNQEKVPFILLTNGGGVSEEARVEFLSDKLNIDISPLQIVQSHTPMRAWAQSGKFSRVMVVGGAQDKARQAALNYGFKDVVVPMDIVRQDPSVAPHHQYTDDALAKYAQDVDLSKPIDVILVFNDPRDMGSDIQIVCDLLNSENGVVGTLRTPPQSAKTRPAIPIVFSNNDYLWANDYNLPRFGQGAFRMMVERLYAETNRLSYPETLELTILGKPFKVQYDYAHWVLIEWNKILHGHKKHAFMPKLHDSPTELPFNKIFMVGDNPESDIHGANANGWESILLRTGVYKDADWDRTSHRPSVGVFDNVLDSVVEVLEVEA</sequence>